<keyword evidence="1" id="KW-0732">Signal</keyword>
<organism evidence="2">
    <name type="scientific">Anopheles darlingi</name>
    <name type="common">Mosquito</name>
    <dbReference type="NCBI Taxonomy" id="43151"/>
    <lineage>
        <taxon>Eukaryota</taxon>
        <taxon>Metazoa</taxon>
        <taxon>Ecdysozoa</taxon>
        <taxon>Arthropoda</taxon>
        <taxon>Hexapoda</taxon>
        <taxon>Insecta</taxon>
        <taxon>Pterygota</taxon>
        <taxon>Neoptera</taxon>
        <taxon>Endopterygota</taxon>
        <taxon>Diptera</taxon>
        <taxon>Nematocera</taxon>
        <taxon>Culicoidea</taxon>
        <taxon>Culicidae</taxon>
        <taxon>Anophelinae</taxon>
        <taxon>Anopheles</taxon>
    </lineage>
</organism>
<accession>A0A2M4D5X9</accession>
<name>A0A2M4D5X9_ANODA</name>
<dbReference type="AlphaFoldDB" id="A0A2M4D5X9"/>
<feature type="chain" id="PRO_5014831175" evidence="1">
    <location>
        <begin position="26"/>
        <end position="88"/>
    </location>
</feature>
<dbReference type="EMBL" id="GGFL01008816">
    <property type="protein sequence ID" value="MBW72994.1"/>
    <property type="molecule type" value="Transcribed_RNA"/>
</dbReference>
<proteinExistence type="predicted"/>
<protein>
    <submittedName>
        <fullName evidence="2">Putative secreted protein</fullName>
    </submittedName>
</protein>
<reference evidence="2" key="1">
    <citation type="submission" date="2018-01" db="EMBL/GenBank/DDBJ databases">
        <title>An insight into the sialome of Amazonian anophelines.</title>
        <authorList>
            <person name="Ribeiro J.M."/>
            <person name="Scarpassa V."/>
            <person name="Calvo E."/>
        </authorList>
    </citation>
    <scope>NUCLEOTIDE SEQUENCE</scope>
</reference>
<evidence type="ECO:0000313" key="2">
    <source>
        <dbReference type="EMBL" id="MBW72994.1"/>
    </source>
</evidence>
<sequence>MASRRHHHCWVCVCVCVCVSSELKAHDRMAMATTTTTTYGLLRCCGWMIRSTLASRFSLLSLLFYLYDRIIIGPTTLHHREPTFSGGI</sequence>
<evidence type="ECO:0000256" key="1">
    <source>
        <dbReference type="SAM" id="SignalP"/>
    </source>
</evidence>
<feature type="signal peptide" evidence="1">
    <location>
        <begin position="1"/>
        <end position="25"/>
    </location>
</feature>